<comment type="caution">
    <text evidence="1">The sequence shown here is derived from an EMBL/GenBank/DDBJ whole genome shotgun (WGS) entry which is preliminary data.</text>
</comment>
<protein>
    <submittedName>
        <fullName evidence="1">Ferric-chelate reductase</fullName>
    </submittedName>
</protein>
<evidence type="ECO:0000313" key="2">
    <source>
        <dbReference type="Proteomes" id="UP001497680"/>
    </source>
</evidence>
<keyword evidence="2" id="KW-1185">Reference proteome</keyword>
<dbReference type="EMBL" id="MU394477">
    <property type="protein sequence ID" value="KAI6080158.1"/>
    <property type="molecule type" value="Genomic_DNA"/>
</dbReference>
<dbReference type="Proteomes" id="UP001497680">
    <property type="component" value="Unassembled WGS sequence"/>
</dbReference>
<proteinExistence type="predicted"/>
<evidence type="ECO:0000313" key="1">
    <source>
        <dbReference type="EMBL" id="KAI6080158.1"/>
    </source>
</evidence>
<name>A0ACC0CIB7_9PEZI</name>
<accession>A0ACC0CIB7</accession>
<sequence>MIAQDQSEIGDLESSFEATFFVDQVLGVRRNGDGIELLLRWSTCEMTAPEIARWSRYRYKATPKHRGNGDNTCVVKWEPTWVTRDELGPGLQKEYKLWEQLLLQEEKKKRKDISQAGLRAGTLSLINLIFLYAGPHLSFLADVLGVSLYTFRRLHASAGGAALALAIFHCIVGAAERGGFSFATSQNAFAFTAIMTLCVQAVVFPVLLRVAPYELALRLHQGLAFLFLYALWCHIRFGKWFSVVYIYMAVGLFASVCLLQLGLLLYRNRLGLSPARISVDNRAIRVRVHLRRPVTVEAGQYINLWVSLWSCVQTHPFTVVSWSDTPQTSLDLFIEPRRGLTQDLLRLAAYGPTTSLAIWSGPHGKVLPVDRHENILLLATGFGIAAHLPYVKKLVYHHRARRTPVRRVHLVWQMDDFDIGIAAQPLLNEALVEDSLRQDSILRISIYLQSDDIQRAAFGSFGRRAAVFPGTLSLRDILEGEVAERRPGSRTVLVASVTGAVQDALKALMRDHLHDDLDLFFTEYQP</sequence>
<reference evidence="1 2" key="1">
    <citation type="journal article" date="2022" name="New Phytol.">
        <title>Ecological generalism drives hyperdiversity of secondary metabolite gene clusters in xylarialean endophytes.</title>
        <authorList>
            <person name="Franco M.E.E."/>
            <person name="Wisecaver J.H."/>
            <person name="Arnold A.E."/>
            <person name="Ju Y.M."/>
            <person name="Slot J.C."/>
            <person name="Ahrendt S."/>
            <person name="Moore L.P."/>
            <person name="Eastman K.E."/>
            <person name="Scott K."/>
            <person name="Konkel Z."/>
            <person name="Mondo S.J."/>
            <person name="Kuo A."/>
            <person name="Hayes R.D."/>
            <person name="Haridas S."/>
            <person name="Andreopoulos B."/>
            <person name="Riley R."/>
            <person name="LaButti K."/>
            <person name="Pangilinan J."/>
            <person name="Lipzen A."/>
            <person name="Amirebrahimi M."/>
            <person name="Yan J."/>
            <person name="Adam C."/>
            <person name="Keymanesh K."/>
            <person name="Ng V."/>
            <person name="Louie K."/>
            <person name="Northen T."/>
            <person name="Drula E."/>
            <person name="Henrissat B."/>
            <person name="Hsieh H.M."/>
            <person name="Youens-Clark K."/>
            <person name="Lutzoni F."/>
            <person name="Miadlikowska J."/>
            <person name="Eastwood D.C."/>
            <person name="Hamelin R.C."/>
            <person name="Grigoriev I.V."/>
            <person name="U'Ren J.M."/>
        </authorList>
    </citation>
    <scope>NUCLEOTIDE SEQUENCE [LARGE SCALE GENOMIC DNA]</scope>
    <source>
        <strain evidence="1 2">ER1909</strain>
    </source>
</reference>
<organism evidence="1 2">
    <name type="scientific">Hypoxylon rubiginosum</name>
    <dbReference type="NCBI Taxonomy" id="110542"/>
    <lineage>
        <taxon>Eukaryota</taxon>
        <taxon>Fungi</taxon>
        <taxon>Dikarya</taxon>
        <taxon>Ascomycota</taxon>
        <taxon>Pezizomycotina</taxon>
        <taxon>Sordariomycetes</taxon>
        <taxon>Xylariomycetidae</taxon>
        <taxon>Xylariales</taxon>
        <taxon>Hypoxylaceae</taxon>
        <taxon>Hypoxylon</taxon>
    </lineage>
</organism>
<gene>
    <name evidence="1" type="ORF">F4821DRAFT_266164</name>
</gene>